<organism evidence="2 3">
    <name type="scientific">Flaviflagellibacter deserti</name>
    <dbReference type="NCBI Taxonomy" id="2267266"/>
    <lineage>
        <taxon>Bacteria</taxon>
        <taxon>Pseudomonadati</taxon>
        <taxon>Pseudomonadota</taxon>
        <taxon>Alphaproteobacteria</taxon>
        <taxon>Hyphomicrobiales</taxon>
        <taxon>Flaviflagellibacter</taxon>
    </lineage>
</organism>
<protein>
    <submittedName>
        <fullName evidence="2">Ribbon-helix-helix domain-containing protein</fullName>
    </submittedName>
</protein>
<reference evidence="3" key="1">
    <citation type="journal article" date="2019" name="Int. J. Syst. Evol. Microbiol.">
        <title>The Global Catalogue of Microorganisms (GCM) 10K type strain sequencing project: providing services to taxonomists for standard genome sequencing and annotation.</title>
        <authorList>
            <consortium name="The Broad Institute Genomics Platform"/>
            <consortium name="The Broad Institute Genome Sequencing Center for Infectious Disease"/>
            <person name="Wu L."/>
            <person name="Ma J."/>
        </authorList>
    </citation>
    <scope>NUCLEOTIDE SEQUENCE [LARGE SCALE GENOMIC DNA]</scope>
    <source>
        <strain evidence="3">CGMCC 1.16444</strain>
    </source>
</reference>
<gene>
    <name evidence="2" type="ORF">ACFPFW_04860</name>
</gene>
<name>A0ABV9YWU7_9HYPH</name>
<dbReference type="RefSeq" id="WP_114958607.1">
    <property type="nucleotide sequence ID" value="NZ_JBHSJF010000005.1"/>
</dbReference>
<dbReference type="EMBL" id="JBHSJF010000005">
    <property type="protein sequence ID" value="MFC5067343.1"/>
    <property type="molecule type" value="Genomic_DNA"/>
</dbReference>
<keyword evidence="3" id="KW-1185">Reference proteome</keyword>
<sequence>MCRMFAHQPQSNYDSETRSIRLAGHSTSIRLENVFWTILEEMAAREGLSVGKFVTKLHDEVLEHHGELSNIASLLRCSCVIYVSNAGLDRNLTAPALIAAE</sequence>
<comment type="caution">
    <text evidence="2">The sequence shown here is derived from an EMBL/GenBank/DDBJ whole genome shotgun (WGS) entry which is preliminary data.</text>
</comment>
<dbReference type="InterPro" id="IPR027373">
    <property type="entry name" value="RHH_dom"/>
</dbReference>
<accession>A0ABV9YWU7</accession>
<evidence type="ECO:0000313" key="2">
    <source>
        <dbReference type="EMBL" id="MFC5067343.1"/>
    </source>
</evidence>
<dbReference type="Proteomes" id="UP001595796">
    <property type="component" value="Unassembled WGS sequence"/>
</dbReference>
<dbReference type="Pfam" id="PF13467">
    <property type="entry name" value="RHH_4"/>
    <property type="match status" value="1"/>
</dbReference>
<dbReference type="Gene3D" id="1.10.3990.20">
    <property type="entry name" value="protein bp1543"/>
    <property type="match status" value="1"/>
</dbReference>
<evidence type="ECO:0000313" key="3">
    <source>
        <dbReference type="Proteomes" id="UP001595796"/>
    </source>
</evidence>
<proteinExistence type="predicted"/>
<feature type="domain" description="Ribbon-helix-helix" evidence="1">
    <location>
        <begin position="16"/>
        <end position="82"/>
    </location>
</feature>
<dbReference type="InterPro" id="IPR038268">
    <property type="entry name" value="RHH_sf"/>
</dbReference>
<evidence type="ECO:0000259" key="1">
    <source>
        <dbReference type="Pfam" id="PF13467"/>
    </source>
</evidence>